<dbReference type="GO" id="GO:0005576">
    <property type="term" value="C:extracellular region"/>
    <property type="evidence" value="ECO:0007669"/>
    <property type="project" value="UniProtKB-SubCell"/>
</dbReference>
<feature type="signal peptide" evidence="6">
    <location>
        <begin position="1"/>
        <end position="28"/>
    </location>
</feature>
<evidence type="ECO:0000256" key="2">
    <source>
        <dbReference type="ARBA" id="ARBA00005581"/>
    </source>
</evidence>
<proteinExistence type="inferred from homology"/>
<dbReference type="AlphaFoldDB" id="A0AAW1HK70"/>
<name>A0AAW1HK70_SAPOF</name>
<evidence type="ECO:0000313" key="8">
    <source>
        <dbReference type="Proteomes" id="UP001443914"/>
    </source>
</evidence>
<organism evidence="7 8">
    <name type="scientific">Saponaria officinalis</name>
    <name type="common">Common soapwort</name>
    <name type="synonym">Lychnis saponaria</name>
    <dbReference type="NCBI Taxonomy" id="3572"/>
    <lineage>
        <taxon>Eukaryota</taxon>
        <taxon>Viridiplantae</taxon>
        <taxon>Streptophyta</taxon>
        <taxon>Embryophyta</taxon>
        <taxon>Tracheophyta</taxon>
        <taxon>Spermatophyta</taxon>
        <taxon>Magnoliopsida</taxon>
        <taxon>eudicotyledons</taxon>
        <taxon>Gunneridae</taxon>
        <taxon>Pentapetalae</taxon>
        <taxon>Caryophyllales</taxon>
        <taxon>Caryophyllaceae</taxon>
        <taxon>Caryophylleae</taxon>
        <taxon>Saponaria</taxon>
    </lineage>
</organism>
<dbReference type="Proteomes" id="UP001443914">
    <property type="component" value="Unassembled WGS sequence"/>
</dbReference>
<protein>
    <recommendedName>
        <fullName evidence="6">S-protein homolog</fullName>
    </recommendedName>
</protein>
<dbReference type="PANTHER" id="PTHR31232:SF155">
    <property type="entry name" value="PLANT SELF-INCOMPATIBILITY PROTEIN S1 FAMILY"/>
    <property type="match status" value="1"/>
</dbReference>
<evidence type="ECO:0000256" key="3">
    <source>
        <dbReference type="ARBA" id="ARBA00022471"/>
    </source>
</evidence>
<keyword evidence="8" id="KW-1185">Reference proteome</keyword>
<evidence type="ECO:0000256" key="4">
    <source>
        <dbReference type="ARBA" id="ARBA00022525"/>
    </source>
</evidence>
<comment type="caution">
    <text evidence="7">The sequence shown here is derived from an EMBL/GenBank/DDBJ whole genome shotgun (WGS) entry which is preliminary data.</text>
</comment>
<evidence type="ECO:0000256" key="6">
    <source>
        <dbReference type="RuleBase" id="RU367044"/>
    </source>
</evidence>
<dbReference type="InterPro" id="IPR010264">
    <property type="entry name" value="Self-incomp_S1"/>
</dbReference>
<feature type="chain" id="PRO_5043109411" description="S-protein homolog" evidence="6">
    <location>
        <begin position="29"/>
        <end position="144"/>
    </location>
</feature>
<sequence length="144" mass="16446">MGYTIKNIPTLILFIQVILQIILLPAHANISLEPFDITVSNGLKPGQAPVVVHCKSKNNDLGSKPLNRPGDIYAWHFTVNYFASTLYFCHFYWNDKDISFDTFNFGIGLKCENSGKVYWDVREDGFYSSCEAGRNWVMSHSWTN</sequence>
<keyword evidence="4 6" id="KW-0964">Secreted</keyword>
<keyword evidence="5 6" id="KW-0732">Signal</keyword>
<evidence type="ECO:0000256" key="1">
    <source>
        <dbReference type="ARBA" id="ARBA00004613"/>
    </source>
</evidence>
<evidence type="ECO:0000256" key="5">
    <source>
        <dbReference type="ARBA" id="ARBA00022729"/>
    </source>
</evidence>
<gene>
    <name evidence="7" type="ORF">RND81_11G104200</name>
</gene>
<dbReference type="GO" id="GO:0060320">
    <property type="term" value="P:rejection of self pollen"/>
    <property type="evidence" value="ECO:0007669"/>
    <property type="project" value="UniProtKB-KW"/>
</dbReference>
<reference evidence="7" key="1">
    <citation type="submission" date="2024-03" db="EMBL/GenBank/DDBJ databases">
        <title>WGS assembly of Saponaria officinalis var. Norfolk2.</title>
        <authorList>
            <person name="Jenkins J."/>
            <person name="Shu S."/>
            <person name="Grimwood J."/>
            <person name="Barry K."/>
            <person name="Goodstein D."/>
            <person name="Schmutz J."/>
            <person name="Leebens-Mack J."/>
            <person name="Osbourn A."/>
        </authorList>
    </citation>
    <scope>NUCLEOTIDE SEQUENCE [LARGE SCALE GENOMIC DNA]</scope>
    <source>
        <strain evidence="7">JIC</strain>
    </source>
</reference>
<accession>A0AAW1HK70</accession>
<dbReference type="PANTHER" id="PTHR31232">
    <property type="match status" value="1"/>
</dbReference>
<comment type="subcellular location">
    <subcellularLocation>
        <location evidence="1 6">Secreted</location>
    </subcellularLocation>
</comment>
<dbReference type="EMBL" id="JBDFQZ010000011">
    <property type="protein sequence ID" value="KAK9676828.1"/>
    <property type="molecule type" value="Genomic_DNA"/>
</dbReference>
<dbReference type="Pfam" id="PF05938">
    <property type="entry name" value="Self-incomp_S1"/>
    <property type="match status" value="1"/>
</dbReference>
<comment type="similarity">
    <text evidence="2 6">Belongs to the plant self-incompatibility (S1) protein family.</text>
</comment>
<keyword evidence="3 6" id="KW-0713">Self-incompatibility</keyword>
<evidence type="ECO:0000313" key="7">
    <source>
        <dbReference type="EMBL" id="KAK9676828.1"/>
    </source>
</evidence>